<dbReference type="Gene3D" id="3.40.50.2000">
    <property type="entry name" value="Glycogen Phosphorylase B"/>
    <property type="match status" value="2"/>
</dbReference>
<feature type="domain" description="Glycosyl transferase family 1" evidence="2">
    <location>
        <begin position="201"/>
        <end position="361"/>
    </location>
</feature>
<evidence type="ECO:0000313" key="4">
    <source>
        <dbReference type="Proteomes" id="UP000034544"/>
    </source>
</evidence>
<dbReference type="AlphaFoldDB" id="A0A0G0W637"/>
<proteinExistence type="predicted"/>
<evidence type="ECO:0000313" key="3">
    <source>
        <dbReference type="EMBL" id="KKS07507.1"/>
    </source>
</evidence>
<comment type="caution">
    <text evidence="3">The sequence shown here is derived from an EMBL/GenBank/DDBJ whole genome shotgun (WGS) entry which is preliminary data.</text>
</comment>
<dbReference type="CDD" id="cd03809">
    <property type="entry name" value="GT4_MtfB-like"/>
    <property type="match status" value="1"/>
</dbReference>
<dbReference type="Proteomes" id="UP000034544">
    <property type="component" value="Unassembled WGS sequence"/>
</dbReference>
<evidence type="ECO:0000259" key="2">
    <source>
        <dbReference type="Pfam" id="PF00534"/>
    </source>
</evidence>
<sequence length="397" mass="46225">MDKPKVVGIDARFYGKAGPGRYTKNIIKYLEQIDKKNNYIIFLRKDSFEDYLPQNPNFKKVLAEYVWYSWDEQIRFLFKIFQQRLDLFYVPHFNVPVLYPARIVTAIPDIIMHTFSTEAGTTLWKPYFKFKKIIYKIVFWWAVRRSFKVIVPTKEVFRDFKSIYPSVPDDKFVVATEGIDPDLTSARMDDTPAVLNKYGIKKPFLLYLSSMYEHKNVPRLLEAFKILTEKYNFAGSLVLVGKKDKFSERIRELVKEMNLEGRVLMPGMQGFVTDEETIALRKEALAYVFPALKEGFSLTPLEAQYYGLPCAVSDIPCHREVYGDSVSYFDPLDVKDMAEKINRVLIDDSIRQELITKGYERTKLYSWLHTAEVTCQRLGDTSHSTIKTKLIELACAS</sequence>
<gene>
    <name evidence="3" type="ORF">UU59_C0006G0039</name>
</gene>
<evidence type="ECO:0000256" key="1">
    <source>
        <dbReference type="ARBA" id="ARBA00022679"/>
    </source>
</evidence>
<dbReference type="InterPro" id="IPR001296">
    <property type="entry name" value="Glyco_trans_1"/>
</dbReference>
<dbReference type="Pfam" id="PF00534">
    <property type="entry name" value="Glycos_transf_1"/>
    <property type="match status" value="1"/>
</dbReference>
<protein>
    <submittedName>
        <fullName evidence="3">Glycosyl transferase, group 1</fullName>
    </submittedName>
</protein>
<dbReference type="PANTHER" id="PTHR46401:SF2">
    <property type="entry name" value="GLYCOSYLTRANSFERASE WBBK-RELATED"/>
    <property type="match status" value="1"/>
</dbReference>
<reference evidence="3 4" key="1">
    <citation type="journal article" date="2015" name="Nature">
        <title>rRNA introns, odd ribosomes, and small enigmatic genomes across a large radiation of phyla.</title>
        <authorList>
            <person name="Brown C.T."/>
            <person name="Hug L.A."/>
            <person name="Thomas B.C."/>
            <person name="Sharon I."/>
            <person name="Castelle C.J."/>
            <person name="Singh A."/>
            <person name="Wilkins M.J."/>
            <person name="Williams K.H."/>
            <person name="Banfield J.F."/>
        </authorList>
    </citation>
    <scope>NUCLEOTIDE SEQUENCE [LARGE SCALE GENOMIC DNA]</scope>
</reference>
<name>A0A0G0W637_UNCKA</name>
<keyword evidence="1 3" id="KW-0808">Transferase</keyword>
<dbReference type="EMBL" id="LCBF01000006">
    <property type="protein sequence ID" value="KKS07507.1"/>
    <property type="molecule type" value="Genomic_DNA"/>
</dbReference>
<organism evidence="3 4">
    <name type="scientific">candidate division WWE3 bacterium GW2011_GWE1_41_27</name>
    <dbReference type="NCBI Taxonomy" id="1619131"/>
    <lineage>
        <taxon>Bacteria</taxon>
        <taxon>Katanobacteria</taxon>
    </lineage>
</organism>
<accession>A0A0G0W637</accession>
<dbReference type="SUPFAM" id="SSF53756">
    <property type="entry name" value="UDP-Glycosyltransferase/glycogen phosphorylase"/>
    <property type="match status" value="1"/>
</dbReference>
<dbReference type="PANTHER" id="PTHR46401">
    <property type="entry name" value="GLYCOSYLTRANSFERASE WBBK-RELATED"/>
    <property type="match status" value="1"/>
</dbReference>
<dbReference type="GO" id="GO:0016757">
    <property type="term" value="F:glycosyltransferase activity"/>
    <property type="evidence" value="ECO:0007669"/>
    <property type="project" value="InterPro"/>
</dbReference>
<dbReference type="GO" id="GO:0009103">
    <property type="term" value="P:lipopolysaccharide biosynthetic process"/>
    <property type="evidence" value="ECO:0007669"/>
    <property type="project" value="TreeGrafter"/>
</dbReference>